<name>A0A7C3KI11_9CYAN</name>
<gene>
    <name evidence="1" type="ORF">ENR64_29000</name>
</gene>
<reference evidence="1" key="1">
    <citation type="journal article" date="2020" name="mSystems">
        <title>Genome- and Community-Level Interaction Insights into Carbon Utilization and Element Cycling Functions of Hydrothermarchaeota in Hydrothermal Sediment.</title>
        <authorList>
            <person name="Zhou Z."/>
            <person name="Liu Y."/>
            <person name="Xu W."/>
            <person name="Pan J."/>
            <person name="Luo Z.H."/>
            <person name="Li M."/>
        </authorList>
    </citation>
    <scope>NUCLEOTIDE SEQUENCE [LARGE SCALE GENOMIC DNA]</scope>
    <source>
        <strain evidence="1">SpSt-418</strain>
    </source>
</reference>
<protein>
    <submittedName>
        <fullName evidence="1">Uncharacterized protein</fullName>
    </submittedName>
</protein>
<proteinExistence type="predicted"/>
<dbReference type="AlphaFoldDB" id="A0A7C3KI11"/>
<sequence length="91" mass="10578">MRQQIRLKHLPLAVYREIAAHLELLDGVTIALNPQQSTEFEYTLSQIDSLEIYYPESVDPQVYEQAQRILAYYGDRYGVWEMGESGALEVR</sequence>
<evidence type="ECO:0000313" key="1">
    <source>
        <dbReference type="EMBL" id="HFN01710.1"/>
    </source>
</evidence>
<organism evidence="1">
    <name type="scientific">Oscillatoriales cyanobacterium SpSt-418</name>
    <dbReference type="NCBI Taxonomy" id="2282169"/>
    <lineage>
        <taxon>Bacteria</taxon>
        <taxon>Bacillati</taxon>
        <taxon>Cyanobacteriota</taxon>
        <taxon>Cyanophyceae</taxon>
        <taxon>Oscillatoriophycideae</taxon>
        <taxon>Oscillatoriales</taxon>
    </lineage>
</organism>
<accession>A0A7C3KI11</accession>
<dbReference type="EMBL" id="DSRU01000438">
    <property type="protein sequence ID" value="HFN01710.1"/>
    <property type="molecule type" value="Genomic_DNA"/>
</dbReference>
<comment type="caution">
    <text evidence="1">The sequence shown here is derived from an EMBL/GenBank/DDBJ whole genome shotgun (WGS) entry which is preliminary data.</text>
</comment>